<feature type="transmembrane region" description="Helical" evidence="6">
    <location>
        <begin position="502"/>
        <end position="520"/>
    </location>
</feature>
<feature type="transmembrane region" description="Helical" evidence="6">
    <location>
        <begin position="324"/>
        <end position="342"/>
    </location>
</feature>
<feature type="domain" description="Major facilitator superfamily (MFS) profile" evidence="7">
    <location>
        <begin position="18"/>
        <end position="484"/>
    </location>
</feature>
<comment type="caution">
    <text evidence="8">The sequence shown here is derived from an EMBL/GenBank/DDBJ whole genome shotgun (WGS) entry which is preliminary data.</text>
</comment>
<dbReference type="Pfam" id="PF06609">
    <property type="entry name" value="TRI12"/>
    <property type="match status" value="1"/>
</dbReference>
<evidence type="ECO:0000313" key="8">
    <source>
        <dbReference type="EMBL" id="EKD05000.1"/>
    </source>
</evidence>
<keyword evidence="3 6" id="KW-0812">Transmembrane</keyword>
<dbReference type="GO" id="GO:0005886">
    <property type="term" value="C:plasma membrane"/>
    <property type="evidence" value="ECO:0007669"/>
    <property type="project" value="TreeGrafter"/>
</dbReference>
<dbReference type="PROSITE" id="PS00216">
    <property type="entry name" value="SUGAR_TRANSPORT_1"/>
    <property type="match status" value="1"/>
</dbReference>
<feature type="transmembrane region" description="Helical" evidence="6">
    <location>
        <begin position="139"/>
        <end position="161"/>
    </location>
</feature>
<dbReference type="SUPFAM" id="SSF103473">
    <property type="entry name" value="MFS general substrate transporter"/>
    <property type="match status" value="1"/>
</dbReference>
<organism evidence="8 9">
    <name type="scientific">Trichosporon asahii var. asahii (strain CBS 8904)</name>
    <name type="common">Yeast</name>
    <dbReference type="NCBI Taxonomy" id="1220162"/>
    <lineage>
        <taxon>Eukaryota</taxon>
        <taxon>Fungi</taxon>
        <taxon>Dikarya</taxon>
        <taxon>Basidiomycota</taxon>
        <taxon>Agaricomycotina</taxon>
        <taxon>Tremellomycetes</taxon>
        <taxon>Trichosporonales</taxon>
        <taxon>Trichosporonaceae</taxon>
        <taxon>Trichosporon</taxon>
    </lineage>
</organism>
<evidence type="ECO:0000259" key="7">
    <source>
        <dbReference type="PROSITE" id="PS50850"/>
    </source>
</evidence>
<name>K1VLD7_TRIAC</name>
<feature type="transmembrane region" description="Helical" evidence="6">
    <location>
        <begin position="55"/>
        <end position="75"/>
    </location>
</feature>
<feature type="transmembrane region" description="Helical" evidence="6">
    <location>
        <begin position="245"/>
        <end position="263"/>
    </location>
</feature>
<comment type="subcellular location">
    <subcellularLocation>
        <location evidence="1">Membrane</location>
        <topology evidence="1">Multi-pass membrane protein</topology>
    </subcellularLocation>
</comment>
<dbReference type="PANTHER" id="PTHR23501:SF195">
    <property type="entry name" value="PEP5"/>
    <property type="match status" value="1"/>
</dbReference>
<dbReference type="Gene3D" id="1.20.1250.20">
    <property type="entry name" value="MFS general substrate transporter like domains"/>
    <property type="match status" value="2"/>
</dbReference>
<keyword evidence="4 6" id="KW-1133">Transmembrane helix</keyword>
<dbReference type="GO" id="GO:0022857">
    <property type="term" value="F:transmembrane transporter activity"/>
    <property type="evidence" value="ECO:0007669"/>
    <property type="project" value="InterPro"/>
</dbReference>
<evidence type="ECO:0000256" key="3">
    <source>
        <dbReference type="ARBA" id="ARBA00022692"/>
    </source>
</evidence>
<dbReference type="InterPro" id="IPR020846">
    <property type="entry name" value="MFS_dom"/>
</dbReference>
<feature type="transmembrane region" description="Helical" evidence="6">
    <location>
        <begin position="349"/>
        <end position="369"/>
    </location>
</feature>
<keyword evidence="9" id="KW-1185">Reference proteome</keyword>
<feature type="transmembrane region" description="Helical" evidence="6">
    <location>
        <begin position="214"/>
        <end position="233"/>
    </location>
</feature>
<dbReference type="OrthoDB" id="2587356at2759"/>
<feature type="transmembrane region" description="Helical" evidence="6">
    <location>
        <begin position="15"/>
        <end position="35"/>
    </location>
</feature>
<dbReference type="AlphaFoldDB" id="K1VLD7"/>
<accession>K1VLD7</accession>
<dbReference type="PROSITE" id="PS50850">
    <property type="entry name" value="MFS"/>
    <property type="match status" value="1"/>
</dbReference>
<dbReference type="InterPro" id="IPR005829">
    <property type="entry name" value="Sugar_transporter_CS"/>
</dbReference>
<gene>
    <name evidence="8" type="ORF">A1Q2_00699</name>
</gene>
<dbReference type="Proteomes" id="UP000006757">
    <property type="component" value="Unassembled WGS sequence"/>
</dbReference>
<sequence>MGQDPDTPQTIPFKAYIVILLMGIGLFNNTFFGVAPAASAYTIAAALDGNDKRMWIVQAQGIPSIASGPIVSIIADVYGRKATIILLALLAAIASIICMTTNSMDVLLLGQVMNGIAGGISGLLYAIPSEVVPSRYRSIVQGFLSIISGGGAYAALLGMGAATSADTVNGWRWVWRTQLVCNGVLILGFAIFYNPPPRTKSDLTFWGRVKTLDWIGYFLLTSGLIPILMGFAWAADANYGWSDLHAYACVVAGTISFVLCLLYEWKGTSTGFLHHALFQNRNFPLLMFTMAVEGHMFYAVNNMYSGEVYGLWFTDVSAMKQSAALLPFFASVMVVTPLVAFYSTKFKQLKWPVVFGILAFLVATIGWATCTADSWIRALVFSGVAGLGFASILMLLVTLVQLSTPPLYIGVASALAISARTLGGTVGYGVSTVIYNNLYDSRMATKIAAAVAPLGFDMSNVGSLIGGILSHNTAAVPGLTPDILAAANAANREASEYAYARIWWATIPAVILALFGMTFIRDPSDRMDWVVDAPLEKIKHQVEAGKVAEDGGAKVVDVDEEK</sequence>
<dbReference type="HOGENOM" id="CLU_000960_25_1_1"/>
<feature type="transmembrane region" description="Helical" evidence="6">
    <location>
        <begin position="108"/>
        <end position="127"/>
    </location>
</feature>
<evidence type="ECO:0000256" key="1">
    <source>
        <dbReference type="ARBA" id="ARBA00004141"/>
    </source>
</evidence>
<evidence type="ECO:0000256" key="5">
    <source>
        <dbReference type="ARBA" id="ARBA00023136"/>
    </source>
</evidence>
<feature type="transmembrane region" description="Helical" evidence="6">
    <location>
        <begin position="375"/>
        <end position="400"/>
    </location>
</feature>
<reference evidence="8 9" key="1">
    <citation type="journal article" date="2012" name="Eukaryot. Cell">
        <title>Genome sequence of the Trichosporon asahii environmental strain CBS 8904.</title>
        <authorList>
            <person name="Yang R.Y."/>
            <person name="Li H.T."/>
            <person name="Zhu H."/>
            <person name="Zhou G.P."/>
            <person name="Wang M."/>
            <person name="Wang L."/>
        </authorList>
    </citation>
    <scope>NUCLEOTIDE SEQUENCE [LARGE SCALE GENOMIC DNA]</scope>
    <source>
        <strain evidence="8 9">CBS 8904</strain>
    </source>
</reference>
<dbReference type="InParanoid" id="K1VLD7"/>
<proteinExistence type="predicted"/>
<feature type="transmembrane region" description="Helical" evidence="6">
    <location>
        <begin position="82"/>
        <end position="102"/>
    </location>
</feature>
<protein>
    <recommendedName>
        <fullName evidence="7">Major facilitator superfamily (MFS) profile domain-containing protein</fullName>
    </recommendedName>
</protein>
<evidence type="ECO:0000256" key="2">
    <source>
        <dbReference type="ARBA" id="ARBA00022448"/>
    </source>
</evidence>
<dbReference type="eggNOG" id="KOG0254">
    <property type="taxonomic scope" value="Eukaryota"/>
</dbReference>
<keyword evidence="5 6" id="KW-0472">Membrane</keyword>
<feature type="transmembrane region" description="Helical" evidence="6">
    <location>
        <begin position="173"/>
        <end position="193"/>
    </location>
</feature>
<dbReference type="PANTHER" id="PTHR23501">
    <property type="entry name" value="MAJOR FACILITATOR SUPERFAMILY"/>
    <property type="match status" value="1"/>
</dbReference>
<evidence type="ECO:0000256" key="4">
    <source>
        <dbReference type="ARBA" id="ARBA00022989"/>
    </source>
</evidence>
<dbReference type="OMA" id="KDGIAHH"/>
<dbReference type="InterPro" id="IPR010573">
    <property type="entry name" value="MFS_Str1/Tri12-like"/>
</dbReference>
<evidence type="ECO:0000313" key="9">
    <source>
        <dbReference type="Proteomes" id="UP000006757"/>
    </source>
</evidence>
<dbReference type="InterPro" id="IPR036259">
    <property type="entry name" value="MFS_trans_sf"/>
</dbReference>
<dbReference type="STRING" id="1220162.K1VLD7"/>
<evidence type="ECO:0000256" key="6">
    <source>
        <dbReference type="SAM" id="Phobius"/>
    </source>
</evidence>
<dbReference type="EMBL" id="AMBO01000167">
    <property type="protein sequence ID" value="EKD05000.1"/>
    <property type="molecule type" value="Genomic_DNA"/>
</dbReference>
<keyword evidence="2" id="KW-0813">Transport</keyword>
<feature type="transmembrane region" description="Helical" evidence="6">
    <location>
        <begin position="407"/>
        <end position="430"/>
    </location>
</feature>